<keyword evidence="2" id="KW-1185">Reference proteome</keyword>
<proteinExistence type="predicted"/>
<evidence type="ECO:0000313" key="2">
    <source>
        <dbReference type="Proteomes" id="UP000248856"/>
    </source>
</evidence>
<dbReference type="EMBL" id="QLTA01000085">
    <property type="protein sequence ID" value="RAR71637.1"/>
    <property type="molecule type" value="Genomic_DNA"/>
</dbReference>
<sequence>MGDLLIEQKVVEAKIAYLPPGISDFDFWRIPGGISESTNSQYVQARNWVAPRDPLVLDLDGDGIEAVGIDPSRPILFDHDGDGTKNATGWIKGDDGLVVLDRNGNGLIDSGQELFGDQTLRDAQPQAGQGLHYAHGYEALAAQDGNGDGVI</sequence>
<dbReference type="AlphaFoldDB" id="A0A328YM52"/>
<dbReference type="PANTHER" id="PTHR39431:SF1">
    <property type="entry name" value="FRPA_C-RELATED PROTEIN"/>
    <property type="match status" value="1"/>
</dbReference>
<name>A0A328YM52_9BURK</name>
<accession>A0A328YM52</accession>
<dbReference type="Proteomes" id="UP000248856">
    <property type="component" value="Unassembled WGS sequence"/>
</dbReference>
<comment type="caution">
    <text evidence="1">The sequence shown here is derived from an EMBL/GenBank/DDBJ whole genome shotgun (WGS) entry which is preliminary data.</text>
</comment>
<evidence type="ECO:0000313" key="1">
    <source>
        <dbReference type="EMBL" id="RAR71637.1"/>
    </source>
</evidence>
<organism evidence="1 2">
    <name type="scientific">Paracidovorax anthurii</name>
    <dbReference type="NCBI Taxonomy" id="78229"/>
    <lineage>
        <taxon>Bacteria</taxon>
        <taxon>Pseudomonadati</taxon>
        <taxon>Pseudomonadota</taxon>
        <taxon>Betaproteobacteria</taxon>
        <taxon>Burkholderiales</taxon>
        <taxon>Comamonadaceae</taxon>
        <taxon>Paracidovorax</taxon>
    </lineage>
</organism>
<reference evidence="1 2" key="1">
    <citation type="submission" date="2018-06" db="EMBL/GenBank/DDBJ databases">
        <title>Genomic Encyclopedia of Archaeal and Bacterial Type Strains, Phase II (KMG-II): from individual species to whole genera.</title>
        <authorList>
            <person name="Goeker M."/>
        </authorList>
    </citation>
    <scope>NUCLEOTIDE SEQUENCE [LARGE SCALE GENOMIC DNA]</scope>
    <source>
        <strain evidence="1 2">CFPB 3232</strain>
    </source>
</reference>
<dbReference type="PANTHER" id="PTHR39431">
    <property type="entry name" value="FRPA/C-RELATED PROTEIN"/>
    <property type="match status" value="1"/>
</dbReference>
<protein>
    <submittedName>
        <fullName evidence="1">Uncharacterized protein</fullName>
    </submittedName>
</protein>
<feature type="non-terminal residue" evidence="1">
    <location>
        <position position="151"/>
    </location>
</feature>
<gene>
    <name evidence="1" type="ORF">AX018_10852</name>
</gene>